<reference evidence="4" key="1">
    <citation type="submission" date="2023-06" db="EMBL/GenBank/DDBJ databases">
        <title>Genome-scale phylogeny and comparative genomics of the fungal order Sordariales.</title>
        <authorList>
            <consortium name="Lawrence Berkeley National Laboratory"/>
            <person name="Hensen N."/>
            <person name="Bonometti L."/>
            <person name="Westerberg I."/>
            <person name="Brannstrom I.O."/>
            <person name="Guillou S."/>
            <person name="Cros-Aarteil S."/>
            <person name="Calhoun S."/>
            <person name="Haridas S."/>
            <person name="Kuo A."/>
            <person name="Mondo S."/>
            <person name="Pangilinan J."/>
            <person name="Riley R."/>
            <person name="Labutti K."/>
            <person name="Andreopoulos B."/>
            <person name="Lipzen A."/>
            <person name="Chen C."/>
            <person name="Yanf M."/>
            <person name="Daum C."/>
            <person name="Ng V."/>
            <person name="Clum A."/>
            <person name="Steindorff A."/>
            <person name="Ohm R."/>
            <person name="Martin F."/>
            <person name="Silar P."/>
            <person name="Natvig D."/>
            <person name="Lalanne C."/>
            <person name="Gautier V."/>
            <person name="Ament-Velasquez S.L."/>
            <person name="Kruys A."/>
            <person name="Hutchinson M.I."/>
            <person name="Powell A.J."/>
            <person name="Barry K."/>
            <person name="Miller A.N."/>
            <person name="Grigoriev I.V."/>
            <person name="Debuchy R."/>
            <person name="Gladieux P."/>
            <person name="Thoren M.H."/>
            <person name="Johannesson H."/>
        </authorList>
    </citation>
    <scope>NUCLEOTIDE SEQUENCE</scope>
    <source>
        <strain evidence="4">SMH4607-1</strain>
    </source>
</reference>
<comment type="similarity">
    <text evidence="1">Belongs to the peptidase A1 family.</text>
</comment>
<proteinExistence type="inferred from homology"/>
<evidence type="ECO:0000256" key="2">
    <source>
        <dbReference type="SAM" id="MobiDB-lite"/>
    </source>
</evidence>
<evidence type="ECO:0000313" key="5">
    <source>
        <dbReference type="Proteomes" id="UP001172102"/>
    </source>
</evidence>
<keyword evidence="5" id="KW-1185">Reference proteome</keyword>
<name>A0AA40A953_9PEZI</name>
<sequence>MLKPTTTTTTLPLPHRPRPRPAPLSIARTHHRHGLTPPPTLLQAAPSFLTTGSVAASPLDHDEAYIVTVRIGTPPQLVPPDFDSNSADLWVAGPAVGAASEQRFYDPAKTASAVATEERWNITYAGRSEAGGRVWRDVVDVGGVRATQAVEVADREAAWFETQDEYSRFVGLGLGGVVCGRRRRLGTYDFGYVDAAKYVGDITYTAANNSRGWWDIVATSYAVGEASGFVSRPLFGVVNTGSSLLYLPRDIVNTYYAGVASAVYNETIGRVWLFGCNETLPISTLGIEDTHVTIPSEYLNYWPNGDGTCWGRIQAEPGLGYSIYGNVLLKAAFVVFDTVGPRMGGGGGERISRW</sequence>
<dbReference type="EMBL" id="JAUKUA010000005">
    <property type="protein sequence ID" value="KAK0711600.1"/>
    <property type="molecule type" value="Genomic_DNA"/>
</dbReference>
<evidence type="ECO:0000256" key="1">
    <source>
        <dbReference type="ARBA" id="ARBA00007447"/>
    </source>
</evidence>
<feature type="compositionally biased region" description="Low complexity" evidence="2">
    <location>
        <begin position="1"/>
        <end position="13"/>
    </location>
</feature>
<gene>
    <name evidence="4" type="ORF">B0H67DRAFT_669107</name>
</gene>
<dbReference type="PRINTS" id="PR00792">
    <property type="entry name" value="PEPSIN"/>
</dbReference>
<dbReference type="PANTHER" id="PTHR47966">
    <property type="entry name" value="BETA-SITE APP-CLEAVING ENZYME, ISOFORM A-RELATED"/>
    <property type="match status" value="1"/>
</dbReference>
<evidence type="ECO:0000313" key="4">
    <source>
        <dbReference type="EMBL" id="KAK0711600.1"/>
    </source>
</evidence>
<dbReference type="AlphaFoldDB" id="A0AA40A953"/>
<dbReference type="Pfam" id="PF00026">
    <property type="entry name" value="Asp"/>
    <property type="match status" value="2"/>
</dbReference>
<feature type="region of interest" description="Disordered" evidence="2">
    <location>
        <begin position="1"/>
        <end position="24"/>
    </location>
</feature>
<dbReference type="Proteomes" id="UP001172102">
    <property type="component" value="Unassembled WGS sequence"/>
</dbReference>
<evidence type="ECO:0000259" key="3">
    <source>
        <dbReference type="PROSITE" id="PS51767"/>
    </source>
</evidence>
<dbReference type="GO" id="GO:0004190">
    <property type="term" value="F:aspartic-type endopeptidase activity"/>
    <property type="evidence" value="ECO:0007669"/>
    <property type="project" value="InterPro"/>
</dbReference>
<dbReference type="InterPro" id="IPR001461">
    <property type="entry name" value="Aspartic_peptidase_A1"/>
</dbReference>
<comment type="caution">
    <text evidence="4">The sequence shown here is derived from an EMBL/GenBank/DDBJ whole genome shotgun (WGS) entry which is preliminary data.</text>
</comment>
<dbReference type="InterPro" id="IPR021109">
    <property type="entry name" value="Peptidase_aspartic_dom_sf"/>
</dbReference>
<protein>
    <submittedName>
        <fullName evidence="4">Aspartic peptidase domain-containing protein</fullName>
    </submittedName>
</protein>
<dbReference type="GO" id="GO:0006508">
    <property type="term" value="P:proteolysis"/>
    <property type="evidence" value="ECO:0007669"/>
    <property type="project" value="InterPro"/>
</dbReference>
<dbReference type="SUPFAM" id="SSF50630">
    <property type="entry name" value="Acid proteases"/>
    <property type="match status" value="1"/>
</dbReference>
<dbReference type="Gene3D" id="2.40.70.10">
    <property type="entry name" value="Acid Proteases"/>
    <property type="match status" value="2"/>
</dbReference>
<dbReference type="InterPro" id="IPR033121">
    <property type="entry name" value="PEPTIDASE_A1"/>
</dbReference>
<dbReference type="PROSITE" id="PS51767">
    <property type="entry name" value="PEPTIDASE_A1"/>
    <property type="match status" value="1"/>
</dbReference>
<feature type="domain" description="Peptidase A1" evidence="3">
    <location>
        <begin position="65"/>
        <end position="346"/>
    </location>
</feature>
<dbReference type="PANTHER" id="PTHR47966:SF2">
    <property type="entry name" value="ASPERGILLOPEPSIN-1-RELATED"/>
    <property type="match status" value="1"/>
</dbReference>
<accession>A0AA40A953</accession>
<organism evidence="4 5">
    <name type="scientific">Lasiosphaeris hirsuta</name>
    <dbReference type="NCBI Taxonomy" id="260670"/>
    <lineage>
        <taxon>Eukaryota</taxon>
        <taxon>Fungi</taxon>
        <taxon>Dikarya</taxon>
        <taxon>Ascomycota</taxon>
        <taxon>Pezizomycotina</taxon>
        <taxon>Sordariomycetes</taxon>
        <taxon>Sordariomycetidae</taxon>
        <taxon>Sordariales</taxon>
        <taxon>Lasiosphaeriaceae</taxon>
        <taxon>Lasiosphaeris</taxon>
    </lineage>
</organism>